<dbReference type="SMART" id="SM00320">
    <property type="entry name" value="WD40"/>
    <property type="match status" value="7"/>
</dbReference>
<feature type="domain" description="PUL" evidence="8">
    <location>
        <begin position="593"/>
        <end position="878"/>
    </location>
</feature>
<dbReference type="FunFam" id="2.130.10.10:FF:000236">
    <property type="entry name" value="Polyubiquitin binding protein (Doa1/Ufd3)"/>
    <property type="match status" value="1"/>
</dbReference>
<keyword evidence="10" id="KW-1185">Reference proteome</keyword>
<dbReference type="Pfam" id="PF09070">
    <property type="entry name" value="PFU"/>
    <property type="match status" value="1"/>
</dbReference>
<dbReference type="GO" id="GO:0005737">
    <property type="term" value="C:cytoplasm"/>
    <property type="evidence" value="ECO:0007669"/>
    <property type="project" value="UniProtKB-SubCell"/>
</dbReference>
<dbReference type="PANTHER" id="PTHR19849:SF0">
    <property type="entry name" value="PHOSPHOLIPASE A-2-ACTIVATING PROTEIN"/>
    <property type="match status" value="1"/>
</dbReference>
<evidence type="ECO:0000313" key="9">
    <source>
        <dbReference type="EMBL" id="GBE82143.1"/>
    </source>
</evidence>
<evidence type="ECO:0000256" key="6">
    <source>
        <dbReference type="SAM" id="MobiDB-lite"/>
    </source>
</evidence>
<dbReference type="InterPro" id="IPR013535">
    <property type="entry name" value="PUL_dom"/>
</dbReference>
<dbReference type="InterPro" id="IPR001680">
    <property type="entry name" value="WD40_rpt"/>
</dbReference>
<evidence type="ECO:0000256" key="3">
    <source>
        <dbReference type="ARBA" id="ARBA00022574"/>
    </source>
</evidence>
<dbReference type="FunCoup" id="A0A401GJ37">
    <property type="interactions" value="1071"/>
</dbReference>
<feature type="repeat" description="WD" evidence="5">
    <location>
        <begin position="163"/>
        <end position="193"/>
    </location>
</feature>
<evidence type="ECO:0000259" key="7">
    <source>
        <dbReference type="PROSITE" id="PS51394"/>
    </source>
</evidence>
<dbReference type="PROSITE" id="PS51394">
    <property type="entry name" value="PFU"/>
    <property type="match status" value="1"/>
</dbReference>
<dbReference type="InterPro" id="IPR015155">
    <property type="entry name" value="PFU"/>
</dbReference>
<keyword evidence="4" id="KW-0677">Repeat</keyword>
<dbReference type="InParanoid" id="A0A401GJ37"/>
<dbReference type="GO" id="GO:0043161">
    <property type="term" value="P:proteasome-mediated ubiquitin-dependent protein catabolic process"/>
    <property type="evidence" value="ECO:0007669"/>
    <property type="project" value="TreeGrafter"/>
</dbReference>
<dbReference type="GO" id="GO:0010992">
    <property type="term" value="P:ubiquitin recycling"/>
    <property type="evidence" value="ECO:0007669"/>
    <property type="project" value="TreeGrafter"/>
</dbReference>
<name>A0A401GJ37_9APHY</name>
<dbReference type="PROSITE" id="PS51396">
    <property type="entry name" value="PUL"/>
    <property type="match status" value="1"/>
</dbReference>
<dbReference type="GeneID" id="38779060"/>
<dbReference type="RefSeq" id="XP_027613056.1">
    <property type="nucleotide sequence ID" value="XM_027757255.1"/>
</dbReference>
<dbReference type="PANTHER" id="PTHR19849">
    <property type="entry name" value="PHOSPHOLIPASE A-2-ACTIVATING PROTEIN"/>
    <property type="match status" value="1"/>
</dbReference>
<dbReference type="Gene3D" id="1.25.10.10">
    <property type="entry name" value="Leucine-rich Repeat Variant"/>
    <property type="match status" value="1"/>
</dbReference>
<dbReference type="PROSITE" id="PS50294">
    <property type="entry name" value="WD_REPEATS_REGION"/>
    <property type="match status" value="2"/>
</dbReference>
<dbReference type="InterPro" id="IPR015943">
    <property type="entry name" value="WD40/YVTN_repeat-like_dom_sf"/>
</dbReference>
<keyword evidence="2" id="KW-0963">Cytoplasm</keyword>
<reference evidence="9 10" key="1">
    <citation type="journal article" date="2018" name="Sci. Rep.">
        <title>Genome sequence of the cauliflower mushroom Sparassis crispa (Hanabiratake) and its association with beneficial usage.</title>
        <authorList>
            <person name="Kiyama R."/>
            <person name="Furutani Y."/>
            <person name="Kawaguchi K."/>
            <person name="Nakanishi T."/>
        </authorList>
    </citation>
    <scope>NUCLEOTIDE SEQUENCE [LARGE SCALE GENOMIC DNA]</scope>
</reference>
<dbReference type="Gene3D" id="3.10.20.870">
    <property type="entry name" value="PFU (PLAA family ubiquitin binding), C-terminal domain"/>
    <property type="match status" value="1"/>
</dbReference>
<dbReference type="OrthoDB" id="10265988at2759"/>
<dbReference type="Proteomes" id="UP000287166">
    <property type="component" value="Unassembled WGS sequence"/>
</dbReference>
<feature type="domain" description="PFU" evidence="7">
    <location>
        <begin position="417"/>
        <end position="512"/>
    </location>
</feature>
<feature type="repeat" description="WD" evidence="5">
    <location>
        <begin position="202"/>
        <end position="233"/>
    </location>
</feature>
<evidence type="ECO:0000256" key="1">
    <source>
        <dbReference type="ARBA" id="ARBA00004496"/>
    </source>
</evidence>
<dbReference type="SUPFAM" id="SSF50978">
    <property type="entry name" value="WD40 repeat-like"/>
    <property type="match status" value="1"/>
</dbReference>
<comment type="caution">
    <text evidence="9">The sequence shown here is derived from an EMBL/GenBank/DDBJ whole genome shotgun (WGS) entry which is preliminary data.</text>
</comment>
<evidence type="ECO:0000256" key="2">
    <source>
        <dbReference type="ARBA" id="ARBA00022490"/>
    </source>
</evidence>
<dbReference type="GO" id="GO:0005634">
    <property type="term" value="C:nucleus"/>
    <property type="evidence" value="ECO:0007669"/>
    <property type="project" value="TreeGrafter"/>
</dbReference>
<dbReference type="Pfam" id="PF00400">
    <property type="entry name" value="WD40"/>
    <property type="match status" value="6"/>
</dbReference>
<dbReference type="AlphaFoldDB" id="A0A401GJ37"/>
<dbReference type="Gene3D" id="2.130.10.10">
    <property type="entry name" value="YVTN repeat-like/Quinoprotein amine dehydrogenase"/>
    <property type="match status" value="1"/>
</dbReference>
<proteinExistence type="predicted"/>
<feature type="repeat" description="WD" evidence="5">
    <location>
        <begin position="241"/>
        <end position="274"/>
    </location>
</feature>
<dbReference type="InterPro" id="IPR038122">
    <property type="entry name" value="PFU_sf"/>
</dbReference>
<sequence length="879" mass="96432">MNKKMLQEVRHASSRRWKVPGLSSLWPNSLFFEPSVLSRPGNPLLFSCTIIHDDPRYAKVMPYKLSATLAAHSSDVRAVVSPSDDLILSASRDCTAISWMRSSPTSSFAQAAVLKGSSRYINAVTYLPPSPDAPLGYAVTGGQDSIINIYSLANTTGEPNFSLLGHTENVCALHTGPDGEIISGSWDRTAKVWRDFQLAFDLKGHQQSVWAVLAVDGRQFLTGSADNTIKLWNQHKNVRTYPGHTQAVRGLTLITDIGFASCSNDSEIRIWTMEGDVVYTLSGHTSFVYSLSVLPSGDIVSGGEDRTVRIWRDGECAQTIVHPALSVWCVSTMPNGDIVTACSDGAVRVFSDAEARWAPAEQVAAYEEQVASQALPAQQLGDVNKSDLPGVDALTQPGKKSGEVKMVQNDGTVEAHQWDSATQRWQKIGDVVDAVGSGRKQLYEGREYDYVFDVDVQEGVPPLKLPYNANENSYSAAQRFLERNDLPMSYLDEVVRFIEKNTTGVSIGGGPNQFVDPYTGASRYQPGRSTIASGGAEYMDPFTGASRYRAPEASPPPAAPAPAYGDPWTGASRYAGTPTPSTPRKSVPPRQKITLPLRSPLLFRQANVSAMQSKLYQLDQALRNEISTSSLSMYSQELKYIDESFAILSQVVARPLEAPSTALGANHIDAIIQLLERWPPGPVFPVMDLCRLLVGFCPDCNADHALKIRLSEALFHSAEWGEAWTSPLPKQKETNVLFLFRALANMLQDSVERDETWVKGVLNELGEVPYSVLTKTLRVALATILFNLSCIGLRERLKDEIWTKQFNLVLQILQAEQTDSEAAYRALVALGNTVYAAKDQERPLGSSRTDAIRQCLSALSTTFPEDRIKDVTSEITPLL</sequence>
<evidence type="ECO:0000313" key="10">
    <source>
        <dbReference type="Proteomes" id="UP000287166"/>
    </source>
</evidence>
<dbReference type="InterPro" id="IPR020472">
    <property type="entry name" value="WD40_PAC1"/>
</dbReference>
<feature type="repeat" description="WD" evidence="5">
    <location>
        <begin position="281"/>
        <end position="311"/>
    </location>
</feature>
<dbReference type="InterPro" id="IPR011989">
    <property type="entry name" value="ARM-like"/>
</dbReference>
<dbReference type="EMBL" id="BFAD01000004">
    <property type="protein sequence ID" value="GBE82143.1"/>
    <property type="molecule type" value="Genomic_DNA"/>
</dbReference>
<dbReference type="PROSITE" id="PS50082">
    <property type="entry name" value="WD_REPEATS_2"/>
    <property type="match status" value="4"/>
</dbReference>
<dbReference type="InterPro" id="IPR036322">
    <property type="entry name" value="WD40_repeat_dom_sf"/>
</dbReference>
<feature type="region of interest" description="Disordered" evidence="6">
    <location>
        <begin position="549"/>
        <end position="591"/>
    </location>
</feature>
<dbReference type="STRING" id="139825.A0A401GJ37"/>
<evidence type="ECO:0000256" key="5">
    <source>
        <dbReference type="PROSITE-ProRule" id="PRU00221"/>
    </source>
</evidence>
<evidence type="ECO:0000256" key="4">
    <source>
        <dbReference type="ARBA" id="ARBA00022737"/>
    </source>
</evidence>
<organism evidence="9 10">
    <name type="scientific">Sparassis crispa</name>
    <dbReference type="NCBI Taxonomy" id="139825"/>
    <lineage>
        <taxon>Eukaryota</taxon>
        <taxon>Fungi</taxon>
        <taxon>Dikarya</taxon>
        <taxon>Basidiomycota</taxon>
        <taxon>Agaricomycotina</taxon>
        <taxon>Agaricomycetes</taxon>
        <taxon>Polyporales</taxon>
        <taxon>Sparassidaceae</taxon>
        <taxon>Sparassis</taxon>
    </lineage>
</organism>
<gene>
    <name evidence="9" type="ORF">SCP_0405230</name>
</gene>
<dbReference type="CDD" id="cd00200">
    <property type="entry name" value="WD40"/>
    <property type="match status" value="1"/>
</dbReference>
<comment type="subcellular location">
    <subcellularLocation>
        <location evidence="1">Cytoplasm</location>
    </subcellularLocation>
</comment>
<dbReference type="GO" id="GO:0043130">
    <property type="term" value="F:ubiquitin binding"/>
    <property type="evidence" value="ECO:0007669"/>
    <property type="project" value="TreeGrafter"/>
</dbReference>
<accession>A0A401GJ37</accession>
<dbReference type="Pfam" id="PF08324">
    <property type="entry name" value="PUL"/>
    <property type="match status" value="1"/>
</dbReference>
<protein>
    <submittedName>
        <fullName evidence="9">Ubiquitin homeostasis protein</fullName>
    </submittedName>
</protein>
<keyword evidence="3 5" id="KW-0853">WD repeat</keyword>
<dbReference type="PRINTS" id="PR00320">
    <property type="entry name" value="GPROTEINBRPT"/>
</dbReference>
<evidence type="ECO:0000259" key="8">
    <source>
        <dbReference type="PROSITE" id="PS51396"/>
    </source>
</evidence>